<evidence type="ECO:0000313" key="7">
    <source>
        <dbReference type="EMBL" id="MDO6359269.1"/>
    </source>
</evidence>
<keyword evidence="1" id="KW-1133">Transmembrane helix</keyword>
<reference evidence="12 13" key="2">
    <citation type="submission" date="2018-08" db="EMBL/GenBank/DDBJ databases">
        <title>A genome reference for cultivated species of the human gut microbiota.</title>
        <authorList>
            <person name="Zou Y."/>
            <person name="Xue W."/>
            <person name="Luo G."/>
        </authorList>
    </citation>
    <scope>NUCLEOTIDE SEQUENCE [LARGE SCALE GENOMIC DNA]</scope>
    <source>
        <strain evidence="8 12">AF24-29LB</strain>
        <strain evidence="9 13">OF02-6LB</strain>
    </source>
</reference>
<dbReference type="EMBL" id="CZAI01000004">
    <property type="protein sequence ID" value="CUP41264.1"/>
    <property type="molecule type" value="Genomic_DNA"/>
</dbReference>
<accession>A0A174RNF3</accession>
<evidence type="ECO:0000313" key="8">
    <source>
        <dbReference type="EMBL" id="RGR74451.1"/>
    </source>
</evidence>
<dbReference type="GeneID" id="75115294"/>
<dbReference type="EMBL" id="QRUO01000001">
    <property type="protein sequence ID" value="RGR74451.1"/>
    <property type="molecule type" value="Genomic_DNA"/>
</dbReference>
<dbReference type="EMBL" id="VVYP01000013">
    <property type="protein sequence ID" value="KAA5463080.1"/>
    <property type="molecule type" value="Genomic_DNA"/>
</dbReference>
<evidence type="ECO:0000313" key="2">
    <source>
        <dbReference type="EMBL" id="CUP41264.1"/>
    </source>
</evidence>
<protein>
    <recommendedName>
        <fullName evidence="17">FeoB-associated Cys-rich membrane protein</fullName>
    </recommendedName>
</protein>
<organism evidence="3 11">
    <name type="scientific">Bacteroides caccae</name>
    <dbReference type="NCBI Taxonomy" id="47678"/>
    <lineage>
        <taxon>Bacteria</taxon>
        <taxon>Pseudomonadati</taxon>
        <taxon>Bacteroidota</taxon>
        <taxon>Bacteroidia</taxon>
        <taxon>Bacteroidales</taxon>
        <taxon>Bacteroidaceae</taxon>
        <taxon>Bacteroides</taxon>
    </lineage>
</organism>
<dbReference type="Proteomes" id="UP000284205">
    <property type="component" value="Unassembled WGS sequence"/>
</dbReference>
<keyword evidence="1" id="KW-0812">Transmembrane</keyword>
<evidence type="ECO:0000313" key="9">
    <source>
        <dbReference type="EMBL" id="RGY21996.1"/>
    </source>
</evidence>
<reference evidence="7" key="4">
    <citation type="submission" date="2023-07" db="EMBL/GenBank/DDBJ databases">
        <title>Whole Genome Sequencing of Colonoscopy isolates.</title>
        <authorList>
            <person name="Surve S.V."/>
            <person name="Valls R.A."/>
            <person name="Barrak K.E."/>
            <person name="Gardner T.B."/>
            <person name="O'Toole G.A."/>
        </authorList>
    </citation>
    <scope>NUCLEOTIDE SEQUENCE</scope>
    <source>
        <strain evidence="7">GP0119</strain>
    </source>
</reference>
<evidence type="ECO:0000256" key="1">
    <source>
        <dbReference type="SAM" id="Phobius"/>
    </source>
</evidence>
<dbReference type="AlphaFoldDB" id="A0A174RNF3"/>
<evidence type="ECO:0000313" key="10">
    <source>
        <dbReference type="Proteomes" id="UP000095657"/>
    </source>
</evidence>
<evidence type="ECO:0008006" key="17">
    <source>
        <dbReference type="Google" id="ProtNLM"/>
    </source>
</evidence>
<dbReference type="EMBL" id="VVYJ01000003">
    <property type="protein sequence ID" value="KAA5478870.1"/>
    <property type="molecule type" value="Genomic_DNA"/>
</dbReference>
<dbReference type="Proteomes" id="UP000095657">
    <property type="component" value="Unassembled WGS sequence"/>
</dbReference>
<dbReference type="Proteomes" id="UP001170023">
    <property type="component" value="Unassembled WGS sequence"/>
</dbReference>
<reference evidence="10 11" key="1">
    <citation type="submission" date="2015-09" db="EMBL/GenBank/DDBJ databases">
        <authorList>
            <consortium name="Pathogen Informatics"/>
        </authorList>
    </citation>
    <scope>NUCLEOTIDE SEQUENCE [LARGE SCALE GENOMIC DNA]</scope>
    <source>
        <strain evidence="2 10">2789STDY5834880</strain>
        <strain evidence="3 11">2789STDY5834946</strain>
    </source>
</reference>
<evidence type="ECO:0000313" key="11">
    <source>
        <dbReference type="Proteomes" id="UP000095725"/>
    </source>
</evidence>
<reference evidence="14 15" key="3">
    <citation type="journal article" date="2019" name="Nat. Med.">
        <title>A library of human gut bacterial isolates paired with longitudinal multiomics data enables mechanistic microbiome research.</title>
        <authorList>
            <person name="Poyet M."/>
            <person name="Groussin M."/>
            <person name="Gibbons S.M."/>
            <person name="Avila-Pacheco J."/>
            <person name="Jiang X."/>
            <person name="Kearney S.M."/>
            <person name="Perrotta A.R."/>
            <person name="Berdy B."/>
            <person name="Zhao S."/>
            <person name="Lieberman T.D."/>
            <person name="Swanson P.K."/>
            <person name="Smith M."/>
            <person name="Roesemann S."/>
            <person name="Alexander J.E."/>
            <person name="Rich S.A."/>
            <person name="Livny J."/>
            <person name="Vlamakis H."/>
            <person name="Clish C."/>
            <person name="Bullock K."/>
            <person name="Deik A."/>
            <person name="Scott J."/>
            <person name="Pierce K.A."/>
            <person name="Xavier R.J."/>
            <person name="Alm E.J."/>
        </authorList>
    </citation>
    <scope>NUCLEOTIDE SEQUENCE [LARGE SCALE GENOMIC DNA]</scope>
    <source>
        <strain evidence="6 14">BIOML-A19</strain>
        <strain evidence="5 15">BIOML-A25</strain>
        <strain evidence="4 16">BIOML-A31</strain>
    </source>
</reference>
<evidence type="ECO:0000313" key="5">
    <source>
        <dbReference type="EMBL" id="KAA5478870.1"/>
    </source>
</evidence>
<dbReference type="EMBL" id="QSCS01000044">
    <property type="protein sequence ID" value="RGY21996.1"/>
    <property type="molecule type" value="Genomic_DNA"/>
</dbReference>
<keyword evidence="1" id="KW-0472">Membrane</keyword>
<evidence type="ECO:0000313" key="12">
    <source>
        <dbReference type="Proteomes" id="UP000284205"/>
    </source>
</evidence>
<evidence type="ECO:0000313" key="15">
    <source>
        <dbReference type="Proteomes" id="UP000427825"/>
    </source>
</evidence>
<dbReference type="Proteomes" id="UP000427825">
    <property type="component" value="Unassembled WGS sequence"/>
</dbReference>
<evidence type="ECO:0000313" key="14">
    <source>
        <dbReference type="Proteomes" id="UP000368418"/>
    </source>
</evidence>
<evidence type="ECO:0000313" key="13">
    <source>
        <dbReference type="Proteomes" id="UP000284431"/>
    </source>
</evidence>
<name>A0A174RNF3_9BACE</name>
<dbReference type="EMBL" id="CZBL01000003">
    <property type="protein sequence ID" value="CUP84788.1"/>
    <property type="molecule type" value="Genomic_DNA"/>
</dbReference>
<dbReference type="Proteomes" id="UP000475905">
    <property type="component" value="Unassembled WGS sequence"/>
</dbReference>
<dbReference type="Proteomes" id="UP000368418">
    <property type="component" value="Unassembled WGS sequence"/>
</dbReference>
<evidence type="ECO:0000313" key="4">
    <source>
        <dbReference type="EMBL" id="KAA5463080.1"/>
    </source>
</evidence>
<dbReference type="RefSeq" id="WP_005678513.1">
    <property type="nucleotide sequence ID" value="NZ_CABMOQ010000010.1"/>
</dbReference>
<gene>
    <name evidence="8" type="ORF">DWY26_01300</name>
    <name evidence="9" type="ORF">DXA49_20240</name>
    <name evidence="2" type="ORF">ERS852494_02201</name>
    <name evidence="3" type="ORF">ERS852558_01146</name>
    <name evidence="6" type="ORF">F2Y31_15230</name>
    <name evidence="4" type="ORF">F2Y36_11660</name>
    <name evidence="5" type="ORF">F2Y39_07850</name>
    <name evidence="7" type="ORF">Q4469_16525</name>
</gene>
<dbReference type="STRING" id="47678.ERS852494_02201"/>
<evidence type="ECO:0000313" key="6">
    <source>
        <dbReference type="EMBL" id="KAA5496964.1"/>
    </source>
</evidence>
<dbReference type="EMBL" id="VVYD01000015">
    <property type="protein sequence ID" value="KAA5496964.1"/>
    <property type="molecule type" value="Genomic_DNA"/>
</dbReference>
<proteinExistence type="predicted"/>
<dbReference type="Proteomes" id="UP000095725">
    <property type="component" value="Unassembled WGS sequence"/>
</dbReference>
<dbReference type="Proteomes" id="UP000284431">
    <property type="component" value="Unassembled WGS sequence"/>
</dbReference>
<evidence type="ECO:0000313" key="16">
    <source>
        <dbReference type="Proteomes" id="UP000475905"/>
    </source>
</evidence>
<sequence length="71" mass="8226">MINWQEWVVGVLVVLCIARIIYGIFLFFRHTRENKNPCDSCVSGCELKDMLEKKRKECGVKKKSTKKNCCG</sequence>
<feature type="transmembrane region" description="Helical" evidence="1">
    <location>
        <begin position="6"/>
        <end position="28"/>
    </location>
</feature>
<evidence type="ECO:0000313" key="3">
    <source>
        <dbReference type="EMBL" id="CUP84788.1"/>
    </source>
</evidence>
<dbReference type="KEGG" id="bcac:CGC64_16225"/>
<dbReference type="EMBL" id="JAUONL010000016">
    <property type="protein sequence ID" value="MDO6359269.1"/>
    <property type="molecule type" value="Genomic_DNA"/>
</dbReference>